<evidence type="ECO:0000256" key="2">
    <source>
        <dbReference type="SAM" id="Phobius"/>
    </source>
</evidence>
<dbReference type="Proteomes" id="UP000305131">
    <property type="component" value="Unassembled WGS sequence"/>
</dbReference>
<sequence>MARILAALALFATLLAGTPWLLPVAKESLKLVAARDDPATLADLGLAGFTAEDARRSIAAALAEDDAALAASFLALADARSLPISPELRAQVTEATGALSEALRSAKAFGLGFVTGEPSDLAGLAGAATSDLMVWGDIRDAGREGLKLARGEEADELILGLSAVGIAVTAGTYATVGASLPVRIGISLVKVAKRTGRLSAALARSLTRAVRESVDFAALRRLAAAPASVDAAAVKGVVRTQRLTDLTRMLDDAARIEAKAGTRAALEGLKVADSGRDLSRVARLAEAKRSQTLAILKTLGRGAIAITSALFHLIWWAFATALYAFALIWSFNSFCVACARRCWRGKRPRAVRHRHGTPAPAQAAALPSVPVANMEVAAARVLAAIEAARNLSRLPSPADHLPQDKSPADLAQRERASSFPPRHPPRSEAPAVAVAREGSPCPISLPQASISPISTSAPAIRSS</sequence>
<dbReference type="GeneID" id="95774324"/>
<feature type="region of interest" description="Disordered" evidence="1">
    <location>
        <begin position="394"/>
        <end position="463"/>
    </location>
</feature>
<proteinExistence type="predicted"/>
<feature type="transmembrane region" description="Helical" evidence="2">
    <location>
        <begin position="313"/>
        <end position="339"/>
    </location>
</feature>
<gene>
    <name evidence="3" type="ORF">FBQ73_12745</name>
</gene>
<keyword evidence="2" id="KW-1133">Transmembrane helix</keyword>
<dbReference type="RefSeq" id="WP_138399869.1">
    <property type="nucleotide sequence ID" value="NZ_JBAFVI010000008.1"/>
</dbReference>
<comment type="caution">
    <text evidence="3">The sequence shown here is derived from an EMBL/GenBank/DDBJ whole genome shotgun (WGS) entry which is preliminary data.</text>
</comment>
<feature type="compositionally biased region" description="Basic and acidic residues" evidence="1">
    <location>
        <begin position="401"/>
        <end position="416"/>
    </location>
</feature>
<reference evidence="3 4" key="1">
    <citation type="submission" date="2019-05" db="EMBL/GenBank/DDBJ databases">
        <authorList>
            <person name="Zhou X."/>
        </authorList>
    </citation>
    <scope>NUCLEOTIDE SEQUENCE [LARGE SCALE GENOMIC DNA]</scope>
    <source>
        <strain evidence="3 4">DSM 432</strain>
    </source>
</reference>
<evidence type="ECO:0000313" key="3">
    <source>
        <dbReference type="EMBL" id="TLX42506.1"/>
    </source>
</evidence>
<evidence type="ECO:0000313" key="4">
    <source>
        <dbReference type="Proteomes" id="UP000305131"/>
    </source>
</evidence>
<keyword evidence="2" id="KW-0472">Membrane</keyword>
<feature type="compositionally biased region" description="Low complexity" evidence="1">
    <location>
        <begin position="446"/>
        <end position="463"/>
    </location>
</feature>
<dbReference type="EMBL" id="VAUP01000028">
    <property type="protein sequence ID" value="TLX42506.1"/>
    <property type="molecule type" value="Genomic_DNA"/>
</dbReference>
<keyword evidence="2" id="KW-0812">Transmembrane</keyword>
<organism evidence="3 4">
    <name type="scientific">Xanthobacter autotrophicus</name>
    <dbReference type="NCBI Taxonomy" id="280"/>
    <lineage>
        <taxon>Bacteria</taxon>
        <taxon>Pseudomonadati</taxon>
        <taxon>Pseudomonadota</taxon>
        <taxon>Alphaproteobacteria</taxon>
        <taxon>Hyphomicrobiales</taxon>
        <taxon>Xanthobacteraceae</taxon>
        <taxon>Xanthobacter</taxon>
    </lineage>
</organism>
<protein>
    <submittedName>
        <fullName evidence="3">Uncharacterized protein</fullName>
    </submittedName>
</protein>
<accession>A0A6C1KRB2</accession>
<dbReference type="OrthoDB" id="8364552at2"/>
<evidence type="ECO:0000256" key="1">
    <source>
        <dbReference type="SAM" id="MobiDB-lite"/>
    </source>
</evidence>
<dbReference type="AlphaFoldDB" id="A0A6C1KRB2"/>
<name>A0A6C1KRB2_XANAU</name>